<comment type="caution">
    <text evidence="5">The sequence shown here is derived from an EMBL/GenBank/DDBJ whole genome shotgun (WGS) entry which is preliminary data.</text>
</comment>
<dbReference type="Gene3D" id="3.30.565.10">
    <property type="entry name" value="Histidine kinase-like ATPase, C-terminal domain"/>
    <property type="match status" value="1"/>
</dbReference>
<reference evidence="5" key="1">
    <citation type="submission" date="2013-01" db="EMBL/GenBank/DDBJ databases">
        <title>Genome assembly of Mariniradius saccharolyticus AK6.</title>
        <authorList>
            <person name="Vaidya B."/>
            <person name="Khatri I."/>
            <person name="Tanuku N.R.S."/>
            <person name="Subramanian S."/>
            <person name="Pinnaka A."/>
        </authorList>
    </citation>
    <scope>NUCLEOTIDE SEQUENCE [LARGE SCALE GENOMIC DNA]</scope>
    <source>
        <strain evidence="5">AK6</strain>
    </source>
</reference>
<evidence type="ECO:0000256" key="1">
    <source>
        <dbReference type="ARBA" id="ARBA00000085"/>
    </source>
</evidence>
<dbReference type="eggNOG" id="COG2205">
    <property type="taxonomic scope" value="Bacteria"/>
</dbReference>
<dbReference type="InParanoid" id="M7XG31"/>
<dbReference type="PROSITE" id="PS50109">
    <property type="entry name" value="HIS_KIN"/>
    <property type="match status" value="1"/>
</dbReference>
<dbReference type="Proteomes" id="UP000010953">
    <property type="component" value="Unassembled WGS sequence"/>
</dbReference>
<evidence type="ECO:0000313" key="6">
    <source>
        <dbReference type="Proteomes" id="UP000010953"/>
    </source>
</evidence>
<dbReference type="STRING" id="1239962.C943_04118"/>
<dbReference type="SUPFAM" id="SSF55874">
    <property type="entry name" value="ATPase domain of HSP90 chaperone/DNA topoisomerase II/histidine kinase"/>
    <property type="match status" value="1"/>
</dbReference>
<comment type="catalytic activity">
    <reaction evidence="1">
        <text>ATP + protein L-histidine = ADP + protein N-phospho-L-histidine.</text>
        <dbReference type="EC" id="2.7.13.3"/>
    </reaction>
</comment>
<keyword evidence="6" id="KW-1185">Reference proteome</keyword>
<dbReference type="Pfam" id="PF02518">
    <property type="entry name" value="HATPase_c"/>
    <property type="match status" value="1"/>
</dbReference>
<dbReference type="Gene3D" id="1.10.287.130">
    <property type="match status" value="1"/>
</dbReference>
<dbReference type="GO" id="GO:0000155">
    <property type="term" value="F:phosphorelay sensor kinase activity"/>
    <property type="evidence" value="ECO:0007669"/>
    <property type="project" value="InterPro"/>
</dbReference>
<dbReference type="InterPro" id="IPR005467">
    <property type="entry name" value="His_kinase_dom"/>
</dbReference>
<dbReference type="InterPro" id="IPR036890">
    <property type="entry name" value="HATPase_C_sf"/>
</dbReference>
<accession>M7XG31</accession>
<dbReference type="InterPro" id="IPR036097">
    <property type="entry name" value="HisK_dim/P_sf"/>
</dbReference>
<dbReference type="EMBL" id="AMZY02000008">
    <property type="protein sequence ID" value="EMS33799.1"/>
    <property type="molecule type" value="Genomic_DNA"/>
</dbReference>
<dbReference type="AlphaFoldDB" id="M7XG31"/>
<gene>
    <name evidence="5" type="ORF">C943_04118</name>
</gene>
<dbReference type="SUPFAM" id="SSF47384">
    <property type="entry name" value="Homodimeric domain of signal transducing histidine kinase"/>
    <property type="match status" value="1"/>
</dbReference>
<evidence type="ECO:0000259" key="4">
    <source>
        <dbReference type="PROSITE" id="PS50109"/>
    </source>
</evidence>
<dbReference type="InterPro" id="IPR004358">
    <property type="entry name" value="Sig_transdc_His_kin-like_C"/>
</dbReference>
<dbReference type="PANTHER" id="PTHR43102:SF2">
    <property type="entry name" value="GAF DOMAIN-CONTAINING PROTEIN"/>
    <property type="match status" value="1"/>
</dbReference>
<dbReference type="Gene3D" id="3.30.450.40">
    <property type="match status" value="1"/>
</dbReference>
<sequence length="402" mass="44725">MEATQKEQREEFERLLHLSGYDLDYPSLEPQFSNLAKIAAKIADTEISLVNIIDLHTQWSVGTYGFPAIQIPKQDSICQYTILGDAPYEVKDMSSDVLFRERFYVLGDPFLKYYWGIPLRDKEGVNVGSLCVMDKNIKTLSDEKVELLRLVANEVVLKMEALKMHGLLEQFRQNMESVFRKTAHDVRSPIGGIVSAADMLLEQWGQVERDRILEYLTLIQQTGTSVLELAEEILEAGNCSSASAFALGGETFTTQVLKEKVLAMCQIQALAKDIEIRINALDDTNGDSFPKYKLLQIVGDLVSNAIKFTPSFGQIDIVLHLQIDGSSKKLVIKIVDSGVGMTRQKLEQVRKGNAASHHGTKGERGFAFGLALVREMVKSLGGSFSITSQPLEGTTVLVEIPY</sequence>
<proteinExistence type="predicted"/>
<name>M7XG31_9BACT</name>
<keyword evidence="3" id="KW-0597">Phosphoprotein</keyword>
<dbReference type="InterPro" id="IPR003661">
    <property type="entry name" value="HisK_dim/P_dom"/>
</dbReference>
<dbReference type="CDD" id="cd00082">
    <property type="entry name" value="HisKA"/>
    <property type="match status" value="1"/>
</dbReference>
<dbReference type="RefSeq" id="WP_008625806.1">
    <property type="nucleotide sequence ID" value="NZ_AMZY02000008.1"/>
</dbReference>
<dbReference type="OrthoDB" id="9811889at2"/>
<dbReference type="SMART" id="SM00387">
    <property type="entry name" value="HATPase_c"/>
    <property type="match status" value="1"/>
</dbReference>
<evidence type="ECO:0000256" key="2">
    <source>
        <dbReference type="ARBA" id="ARBA00012438"/>
    </source>
</evidence>
<evidence type="ECO:0000256" key="3">
    <source>
        <dbReference type="ARBA" id="ARBA00022553"/>
    </source>
</evidence>
<dbReference type="InterPro" id="IPR003594">
    <property type="entry name" value="HATPase_dom"/>
</dbReference>
<protein>
    <recommendedName>
        <fullName evidence="2">histidine kinase</fullName>
        <ecNumber evidence="2">2.7.13.3</ecNumber>
    </recommendedName>
</protein>
<dbReference type="InterPro" id="IPR029016">
    <property type="entry name" value="GAF-like_dom_sf"/>
</dbReference>
<dbReference type="PRINTS" id="PR00344">
    <property type="entry name" value="BCTRLSENSOR"/>
</dbReference>
<dbReference type="EC" id="2.7.13.3" evidence="2"/>
<evidence type="ECO:0000313" key="5">
    <source>
        <dbReference type="EMBL" id="EMS33799.1"/>
    </source>
</evidence>
<organism evidence="5 6">
    <name type="scientific">Mariniradius saccharolyticus AK6</name>
    <dbReference type="NCBI Taxonomy" id="1239962"/>
    <lineage>
        <taxon>Bacteria</taxon>
        <taxon>Pseudomonadati</taxon>
        <taxon>Bacteroidota</taxon>
        <taxon>Cytophagia</taxon>
        <taxon>Cytophagales</taxon>
        <taxon>Cyclobacteriaceae</taxon>
        <taxon>Mariniradius</taxon>
    </lineage>
</organism>
<dbReference type="PANTHER" id="PTHR43102">
    <property type="entry name" value="SLR1143 PROTEIN"/>
    <property type="match status" value="1"/>
</dbReference>
<dbReference type="SUPFAM" id="SSF55781">
    <property type="entry name" value="GAF domain-like"/>
    <property type="match status" value="1"/>
</dbReference>
<feature type="domain" description="Histidine kinase" evidence="4">
    <location>
        <begin position="181"/>
        <end position="402"/>
    </location>
</feature>